<name>A0ABV7ENJ9_9GAMM</name>
<gene>
    <name evidence="1" type="ORF">ACFOSU_03945</name>
</gene>
<dbReference type="Pfam" id="PF13429">
    <property type="entry name" value="TPR_15"/>
    <property type="match status" value="1"/>
</dbReference>
<dbReference type="RefSeq" id="WP_380686674.1">
    <property type="nucleotide sequence ID" value="NZ_JBHRSS010000003.1"/>
</dbReference>
<dbReference type="InterPro" id="IPR011990">
    <property type="entry name" value="TPR-like_helical_dom_sf"/>
</dbReference>
<reference evidence="2" key="1">
    <citation type="journal article" date="2019" name="Int. J. Syst. Evol. Microbiol.">
        <title>The Global Catalogue of Microorganisms (GCM) 10K type strain sequencing project: providing services to taxonomists for standard genome sequencing and annotation.</title>
        <authorList>
            <consortium name="The Broad Institute Genomics Platform"/>
            <consortium name="The Broad Institute Genome Sequencing Center for Infectious Disease"/>
            <person name="Wu L."/>
            <person name="Ma J."/>
        </authorList>
    </citation>
    <scope>NUCLEOTIDE SEQUENCE [LARGE SCALE GENOMIC DNA]</scope>
    <source>
        <strain evidence="2">KCTC 52640</strain>
    </source>
</reference>
<dbReference type="EMBL" id="JBHRSS010000003">
    <property type="protein sequence ID" value="MFC3103036.1"/>
    <property type="molecule type" value="Genomic_DNA"/>
</dbReference>
<keyword evidence="2" id="KW-1185">Reference proteome</keyword>
<dbReference type="Proteomes" id="UP001595462">
    <property type="component" value="Unassembled WGS sequence"/>
</dbReference>
<protein>
    <submittedName>
        <fullName evidence="1">Tetratricopeptide repeat protein</fullName>
    </submittedName>
</protein>
<evidence type="ECO:0000313" key="1">
    <source>
        <dbReference type="EMBL" id="MFC3103036.1"/>
    </source>
</evidence>
<dbReference type="Gene3D" id="1.25.40.10">
    <property type="entry name" value="Tetratricopeptide repeat domain"/>
    <property type="match status" value="2"/>
</dbReference>
<accession>A0ABV7ENJ9</accession>
<comment type="caution">
    <text evidence="1">The sequence shown here is derived from an EMBL/GenBank/DDBJ whole genome shotgun (WGS) entry which is preliminary data.</text>
</comment>
<sequence>MSSPSIHPRTDFEPTMRPGVYTRAGIALISLWLVSASAGAVPHGVPYVPDHDDTVLEQVPATTDPRVRRFEKLGAEHKRNPDDRELAIRLSRAYVDYGRSTGDARFLGRALVPLEPWLDDNPVPVDVMIVHATILQSRHDFDAARAELKATLKRAPGNAQGWLTLATVDMVQGRFEDARTDCVHTTNTGGQYLSIVCNGALLSLTGRAAQAYRLLALIADQTRNVPVDVQAYVQGLLADAAARSGDNAAAERHYRHALQLTPGDNFLLDNYGDFLLDANRPADALALVKNHTASDTALLRAVLAKAALGRADVAADIQAMADRFTAMAERGSHVYEREQARFALELQHDPDRALALARDNWKTQRAPQDVRIFLASALAADKPPAAQPIIDFLDRSHMSDPHLDALAAEVRARIADSDAPDNTGADAEASS</sequence>
<proteinExistence type="predicted"/>
<dbReference type="SUPFAM" id="SSF48452">
    <property type="entry name" value="TPR-like"/>
    <property type="match status" value="1"/>
</dbReference>
<organism evidence="1 2">
    <name type="scientific">Salinisphaera aquimarina</name>
    <dbReference type="NCBI Taxonomy" id="2094031"/>
    <lineage>
        <taxon>Bacteria</taxon>
        <taxon>Pseudomonadati</taxon>
        <taxon>Pseudomonadota</taxon>
        <taxon>Gammaproteobacteria</taxon>
        <taxon>Salinisphaerales</taxon>
        <taxon>Salinisphaeraceae</taxon>
        <taxon>Salinisphaera</taxon>
    </lineage>
</organism>
<evidence type="ECO:0000313" key="2">
    <source>
        <dbReference type="Proteomes" id="UP001595462"/>
    </source>
</evidence>
<dbReference type="Pfam" id="PF14559">
    <property type="entry name" value="TPR_19"/>
    <property type="match status" value="1"/>
</dbReference>